<dbReference type="AlphaFoldDB" id="A0A5S9N525"/>
<dbReference type="Proteomes" id="UP000434580">
    <property type="component" value="Unassembled WGS sequence"/>
</dbReference>
<organism evidence="1 2">
    <name type="scientific">BD1-7 clade bacterium</name>
    <dbReference type="NCBI Taxonomy" id="2029982"/>
    <lineage>
        <taxon>Bacteria</taxon>
        <taxon>Pseudomonadati</taxon>
        <taxon>Pseudomonadota</taxon>
        <taxon>Gammaproteobacteria</taxon>
        <taxon>Cellvibrionales</taxon>
        <taxon>Spongiibacteraceae</taxon>
        <taxon>BD1-7 clade</taxon>
    </lineage>
</organism>
<dbReference type="Gene3D" id="2.60.120.620">
    <property type="entry name" value="q2cbj1_9rhob like domain"/>
    <property type="match status" value="1"/>
</dbReference>
<sequence length="391" mass="44993">MFDVDFHQRLIMNQVVLTQAACLLTDTDSLCLCIENDAEARCYTYQMRDDQLFVLPKRTSANFTVHLSTTQFQQLTSEEFSFLGLVETGQITFERGDEHQLGNWPTVLQVLYYQREVWSPAVSQSLKRLDLHHKFRLTDPVDDVVRFLHRTGYVVFKQVFSFAEYRVLSDNLDQHIQALEDDDPHGRWYENAAGDSKLGKIAYLEEIDDHFRQLADDPRLKQIARYAGPELIMAHECLDGVQCIINRSHMADNRSLHWHKLCDLGGHPLLCPGLVVTLHLDEGTVETGRTAFMAGSHKYANTPADPELGESSVVAIDTQPGDITVHYAHTLHQIQAPTRNHVKRKVIGVQYHKRCFFEHYRTNTHLEYMHSTHTSNDLLSRKSQNNCLSRF</sequence>
<accession>A0A5S9N525</accession>
<gene>
    <name evidence="1" type="ORF">DPBNPPHM_00383</name>
</gene>
<dbReference type="SUPFAM" id="SSF51197">
    <property type="entry name" value="Clavaminate synthase-like"/>
    <property type="match status" value="1"/>
</dbReference>
<dbReference type="EMBL" id="CACSII010000001">
    <property type="protein sequence ID" value="CAA0081744.1"/>
    <property type="molecule type" value="Genomic_DNA"/>
</dbReference>
<dbReference type="OrthoDB" id="7593462at2"/>
<name>A0A5S9N525_9GAMM</name>
<dbReference type="InterPro" id="IPR008775">
    <property type="entry name" value="Phytyl_CoA_dOase-like"/>
</dbReference>
<reference evidence="1 2" key="1">
    <citation type="submission" date="2019-11" db="EMBL/GenBank/DDBJ databases">
        <authorList>
            <person name="Holert J."/>
        </authorList>
    </citation>
    <scope>NUCLEOTIDE SEQUENCE [LARGE SCALE GENOMIC DNA]</scope>
    <source>
        <strain evidence="1">BC5_2</strain>
    </source>
</reference>
<evidence type="ECO:0000313" key="2">
    <source>
        <dbReference type="Proteomes" id="UP000434580"/>
    </source>
</evidence>
<dbReference type="GO" id="GO:0016706">
    <property type="term" value="F:2-oxoglutarate-dependent dioxygenase activity"/>
    <property type="evidence" value="ECO:0007669"/>
    <property type="project" value="UniProtKB-ARBA"/>
</dbReference>
<evidence type="ECO:0008006" key="3">
    <source>
        <dbReference type="Google" id="ProtNLM"/>
    </source>
</evidence>
<evidence type="ECO:0000313" key="1">
    <source>
        <dbReference type="EMBL" id="CAA0081744.1"/>
    </source>
</evidence>
<dbReference type="Pfam" id="PF05721">
    <property type="entry name" value="PhyH"/>
    <property type="match status" value="1"/>
</dbReference>
<proteinExistence type="predicted"/>
<protein>
    <recommendedName>
        <fullName evidence="3">Phytanoyl-CoA dioxygenase</fullName>
    </recommendedName>
</protein>